<feature type="compositionally biased region" description="Low complexity" evidence="1">
    <location>
        <begin position="1"/>
        <end position="22"/>
    </location>
</feature>
<gene>
    <name evidence="4" type="ORF">QYE76_015072</name>
</gene>
<dbReference type="Proteomes" id="UP001231189">
    <property type="component" value="Unassembled WGS sequence"/>
</dbReference>
<dbReference type="PANTHER" id="PTHR47074:SF73">
    <property type="entry name" value="OS04G0448401 PROTEIN"/>
    <property type="match status" value="1"/>
</dbReference>
<dbReference type="PANTHER" id="PTHR47074">
    <property type="entry name" value="BNAC02G40300D PROTEIN"/>
    <property type="match status" value="1"/>
</dbReference>
<dbReference type="CDD" id="cd06222">
    <property type="entry name" value="RNase_H_like"/>
    <property type="match status" value="1"/>
</dbReference>
<dbReference type="GO" id="GO:0003676">
    <property type="term" value="F:nucleic acid binding"/>
    <property type="evidence" value="ECO:0007669"/>
    <property type="project" value="InterPro"/>
</dbReference>
<dbReference type="InterPro" id="IPR002156">
    <property type="entry name" value="RNaseH_domain"/>
</dbReference>
<feature type="compositionally biased region" description="Low complexity" evidence="1">
    <location>
        <begin position="275"/>
        <end position="288"/>
    </location>
</feature>
<evidence type="ECO:0000256" key="2">
    <source>
        <dbReference type="SAM" id="Phobius"/>
    </source>
</evidence>
<dbReference type="Gene3D" id="3.30.420.10">
    <property type="entry name" value="Ribonuclease H-like superfamily/Ribonuclease H"/>
    <property type="match status" value="1"/>
</dbReference>
<dbReference type="SUPFAM" id="SSF53098">
    <property type="entry name" value="Ribonuclease H-like"/>
    <property type="match status" value="1"/>
</dbReference>
<evidence type="ECO:0000313" key="4">
    <source>
        <dbReference type="EMBL" id="KAK1698375.1"/>
    </source>
</evidence>
<feature type="transmembrane region" description="Helical" evidence="2">
    <location>
        <begin position="101"/>
        <end position="123"/>
    </location>
</feature>
<evidence type="ECO:0000259" key="3">
    <source>
        <dbReference type="Pfam" id="PF13456"/>
    </source>
</evidence>
<dbReference type="Pfam" id="PF13456">
    <property type="entry name" value="RVT_3"/>
    <property type="match status" value="1"/>
</dbReference>
<feature type="transmembrane region" description="Helical" evidence="2">
    <location>
        <begin position="64"/>
        <end position="81"/>
    </location>
</feature>
<dbReference type="InterPro" id="IPR044730">
    <property type="entry name" value="RNase_H-like_dom_plant"/>
</dbReference>
<keyword evidence="2" id="KW-1133">Transmembrane helix</keyword>
<accession>A0AAD8X7E3</accession>
<feature type="compositionally biased region" description="Polar residues" evidence="1">
    <location>
        <begin position="319"/>
        <end position="331"/>
    </location>
</feature>
<dbReference type="InterPro" id="IPR036397">
    <property type="entry name" value="RNaseH_sf"/>
</dbReference>
<keyword evidence="2" id="KW-0812">Transmembrane</keyword>
<keyword evidence="5" id="KW-1185">Reference proteome</keyword>
<feature type="domain" description="RNase H type-1" evidence="3">
    <location>
        <begin position="145"/>
        <end position="245"/>
    </location>
</feature>
<reference evidence="4" key="1">
    <citation type="submission" date="2023-07" db="EMBL/GenBank/DDBJ databases">
        <title>A chromosome-level genome assembly of Lolium multiflorum.</title>
        <authorList>
            <person name="Chen Y."/>
            <person name="Copetti D."/>
            <person name="Kolliker R."/>
            <person name="Studer B."/>
        </authorList>
    </citation>
    <scope>NUCLEOTIDE SEQUENCE</scope>
    <source>
        <strain evidence="4">02402/16</strain>
        <tissue evidence="4">Leaf</tissue>
    </source>
</reference>
<evidence type="ECO:0000256" key="1">
    <source>
        <dbReference type="SAM" id="MobiDB-lite"/>
    </source>
</evidence>
<organism evidence="4 5">
    <name type="scientific">Lolium multiflorum</name>
    <name type="common">Italian ryegrass</name>
    <name type="synonym">Lolium perenne subsp. multiflorum</name>
    <dbReference type="NCBI Taxonomy" id="4521"/>
    <lineage>
        <taxon>Eukaryota</taxon>
        <taxon>Viridiplantae</taxon>
        <taxon>Streptophyta</taxon>
        <taxon>Embryophyta</taxon>
        <taxon>Tracheophyta</taxon>
        <taxon>Spermatophyta</taxon>
        <taxon>Magnoliopsida</taxon>
        <taxon>Liliopsida</taxon>
        <taxon>Poales</taxon>
        <taxon>Poaceae</taxon>
        <taxon>BOP clade</taxon>
        <taxon>Pooideae</taxon>
        <taxon>Poodae</taxon>
        <taxon>Poeae</taxon>
        <taxon>Poeae Chloroplast Group 2 (Poeae type)</taxon>
        <taxon>Loliodinae</taxon>
        <taxon>Loliinae</taxon>
        <taxon>Lolium</taxon>
    </lineage>
</organism>
<dbReference type="InterPro" id="IPR052929">
    <property type="entry name" value="RNase_H-like_EbsB-rel"/>
</dbReference>
<feature type="region of interest" description="Disordered" evidence="1">
    <location>
        <begin position="275"/>
        <end position="355"/>
    </location>
</feature>
<protein>
    <recommendedName>
        <fullName evidence="3">RNase H type-1 domain-containing protein</fullName>
    </recommendedName>
</protein>
<comment type="caution">
    <text evidence="4">The sequence shown here is derived from an EMBL/GenBank/DDBJ whole genome shotgun (WGS) entry which is preliminary data.</text>
</comment>
<proteinExistence type="predicted"/>
<evidence type="ECO:0000313" key="5">
    <source>
        <dbReference type="Proteomes" id="UP001231189"/>
    </source>
</evidence>
<dbReference type="AlphaFoldDB" id="A0AAD8X7E3"/>
<sequence>MEKKNAPAAVASEPVASEPVASARRRRAGRREPVAAEPSPPSVASEGGASKRGSFYLVKSDGDLLLVLLVSVALAGRPLVYRVDRAALSIRGFGVSNGKQSLLHFLWGISCSHFFFSKVLILLRRTGVKEKAHWRPPEAAWHKVNADGAWTVEGNSGGGGVIVRDHNGRALACACYFFPSAKDPEAAELLACRRALMLAKDMNVDRVMLETDCMGAVNKLRDKGLDRSAQGPLVEEIKKLMRGFAMASSISTRAPVEAPGERFFHLDGVIRPSRAPGSSFSSGFGPSSIRRATPSPAPRGALGDSGRVKSGEGPDLSVTRRTNPTATSLKISPTPRISLAADTTPPACCPDSAAPPSPPAYIPPYLDDGLSGCSSAGLFSGLLAPRPRPSGVRPFASPAMDSDEEEEQMFVELMQEEMAAAAQDDEHMMILGCLASMYAGLATGRRGGSARGRRKCKPR</sequence>
<dbReference type="EMBL" id="JAUUTY010000001">
    <property type="protein sequence ID" value="KAK1698375.1"/>
    <property type="molecule type" value="Genomic_DNA"/>
</dbReference>
<feature type="region of interest" description="Disordered" evidence="1">
    <location>
        <begin position="1"/>
        <end position="49"/>
    </location>
</feature>
<keyword evidence="2" id="KW-0472">Membrane</keyword>
<dbReference type="InterPro" id="IPR012337">
    <property type="entry name" value="RNaseH-like_sf"/>
</dbReference>
<dbReference type="GO" id="GO:0004523">
    <property type="term" value="F:RNA-DNA hybrid ribonuclease activity"/>
    <property type="evidence" value="ECO:0007669"/>
    <property type="project" value="InterPro"/>
</dbReference>
<name>A0AAD8X7E3_LOLMU</name>